<dbReference type="Gene3D" id="3.10.450.50">
    <property type="match status" value="2"/>
</dbReference>
<dbReference type="InterPro" id="IPR032710">
    <property type="entry name" value="NTF2-like_dom_sf"/>
</dbReference>
<dbReference type="RefSeq" id="WP_108827669.1">
    <property type="nucleotide sequence ID" value="NZ_OMOR01000001.1"/>
</dbReference>
<proteinExistence type="predicted"/>
<dbReference type="Pfam" id="PF07366">
    <property type="entry name" value="SnoaL"/>
    <property type="match status" value="2"/>
</dbReference>
<evidence type="ECO:0000313" key="1">
    <source>
        <dbReference type="EMBL" id="SPH20458.1"/>
    </source>
</evidence>
<dbReference type="InterPro" id="IPR009959">
    <property type="entry name" value="Cyclase_SnoaL-like"/>
</dbReference>
<dbReference type="AlphaFoldDB" id="A0A2R8BBN3"/>
<protein>
    <recommendedName>
        <fullName evidence="3">SnoaL-like domain-containing protein</fullName>
    </recommendedName>
</protein>
<organism evidence="1 2">
    <name type="scientific">Ascidiaceihabitans donghaensis</name>
    <dbReference type="NCBI Taxonomy" id="1510460"/>
    <lineage>
        <taxon>Bacteria</taxon>
        <taxon>Pseudomonadati</taxon>
        <taxon>Pseudomonadota</taxon>
        <taxon>Alphaproteobacteria</taxon>
        <taxon>Rhodobacterales</taxon>
        <taxon>Paracoccaceae</taxon>
        <taxon>Ascidiaceihabitans</taxon>
    </lineage>
</organism>
<dbReference type="OrthoDB" id="2769928at2"/>
<dbReference type="PANTHER" id="PTHR38436">
    <property type="entry name" value="POLYKETIDE CYCLASE SNOAL-LIKE DOMAIN"/>
    <property type="match status" value="1"/>
</dbReference>
<evidence type="ECO:0000313" key="2">
    <source>
        <dbReference type="Proteomes" id="UP000244880"/>
    </source>
</evidence>
<dbReference type="SUPFAM" id="SSF54427">
    <property type="entry name" value="NTF2-like"/>
    <property type="match status" value="2"/>
</dbReference>
<gene>
    <name evidence="1" type="ORF">ASD8599_01194</name>
</gene>
<dbReference type="PANTHER" id="PTHR38436:SF1">
    <property type="entry name" value="ESTER CYCLASE"/>
    <property type="match status" value="1"/>
</dbReference>
<evidence type="ECO:0008006" key="3">
    <source>
        <dbReference type="Google" id="ProtNLM"/>
    </source>
</evidence>
<keyword evidence="2" id="KW-1185">Reference proteome</keyword>
<name>A0A2R8BBN3_9RHOB</name>
<sequence>MTESFDGFSQRWADFPDYILGITSEIWEGRGIGTLHDYYAKDVVMRFPNALVTGNAAVMSGTMATLVEFPDRELLGEDVIWSGDADTGYLSSHRIVTTGTHTGHGVFGAPTGKRFAISVIADCAAKENTIFDEWLIRDYGGLVKQLGFDQKEFARQSIEDEGGAEDCVKPFTPDQDIDGGYHGRGNDNAYGARYADLLTRIMAFDFNVIRDEYDRAVLAEYPGATTVRGTGGVEAMWMGLRSSFPDAKFEIHHQIGREDPMMSPRAALRWSLTGTHSGWGAFGKPTGAPVHVMGLSHAEFGPWGLRRETALYDEISIWKQILMHTG</sequence>
<dbReference type="EMBL" id="OMOR01000001">
    <property type="protein sequence ID" value="SPH20458.1"/>
    <property type="molecule type" value="Genomic_DNA"/>
</dbReference>
<accession>A0A2R8BBN3</accession>
<dbReference type="GO" id="GO:0030638">
    <property type="term" value="P:polyketide metabolic process"/>
    <property type="evidence" value="ECO:0007669"/>
    <property type="project" value="InterPro"/>
</dbReference>
<dbReference type="Proteomes" id="UP000244880">
    <property type="component" value="Unassembled WGS sequence"/>
</dbReference>
<reference evidence="1 2" key="1">
    <citation type="submission" date="2018-03" db="EMBL/GenBank/DDBJ databases">
        <authorList>
            <person name="Keele B.F."/>
        </authorList>
    </citation>
    <scope>NUCLEOTIDE SEQUENCE [LARGE SCALE GENOMIC DNA]</scope>
    <source>
        <strain evidence="1 2">CECT 8599</strain>
    </source>
</reference>